<organism evidence="1 2">
    <name type="scientific">Bradyrhizobium guangzhouense</name>
    <dbReference type="NCBI Taxonomy" id="1325095"/>
    <lineage>
        <taxon>Bacteria</taxon>
        <taxon>Pseudomonadati</taxon>
        <taxon>Pseudomonadota</taxon>
        <taxon>Alphaproteobacteria</taxon>
        <taxon>Hyphomicrobiales</taxon>
        <taxon>Nitrobacteraceae</taxon>
        <taxon>Bradyrhizobium</taxon>
    </lineage>
</organism>
<sequence length="372" mass="42479">MIFAEGEKRFLTPCDRPTFLPFIDEAQKLSEFYDCKASLFDRSDRSLEEIFWFLNRVALVCHRASETRLARRLCCQELKLSSSLYSATTRDWPLKLSLQPWINLARLDFSAGHLDTAVFRLRKLQWWSEGICSFKLGRIEVPSEWIDRMEQIEPGLRAFLENATTVEMLWFLAKSNRWDRVVSLVELLPEKLSKLSVAQEAYVLGLTETAGIQRGLNRAIKKVNEETGWGRLVFAVRTAQLLQKKADPSTGIYVLGLIEAVFETLHGSLSAEQVKILLQVARLALETKLSSELIERFNVELLNLCLNTKDVLVVAEAREFFLRCTDVDKSAVNKLCEGWRANTEAVGSNIVLEQLLHRARECVNLVKLPLDS</sequence>
<name>A0AAE5X638_9BRAD</name>
<accession>A0AAE5X638</accession>
<proteinExistence type="predicted"/>
<reference evidence="1 2" key="1">
    <citation type="submission" date="2018-06" db="EMBL/GenBank/DDBJ databases">
        <title>Comparative genomics of rhizobia nodulating Arachis hypogaea in China.</title>
        <authorList>
            <person name="Li Y."/>
        </authorList>
    </citation>
    <scope>NUCLEOTIDE SEQUENCE [LARGE SCALE GENOMIC DNA]</scope>
    <source>
        <strain evidence="1 2">CCBAU 51670</strain>
    </source>
</reference>
<dbReference type="AlphaFoldDB" id="A0AAE5X638"/>
<dbReference type="EMBL" id="CP030053">
    <property type="protein sequence ID" value="QAU49517.1"/>
    <property type="molecule type" value="Genomic_DNA"/>
</dbReference>
<evidence type="ECO:0000313" key="2">
    <source>
        <dbReference type="Proteomes" id="UP000288972"/>
    </source>
</evidence>
<protein>
    <submittedName>
        <fullName evidence="1">Uncharacterized protein</fullName>
    </submittedName>
</protein>
<evidence type="ECO:0000313" key="1">
    <source>
        <dbReference type="EMBL" id="QAU49517.1"/>
    </source>
</evidence>
<dbReference type="KEGG" id="bgz:XH91_31930"/>
<dbReference type="Proteomes" id="UP000288972">
    <property type="component" value="Chromosome"/>
</dbReference>
<gene>
    <name evidence="1" type="ORF">XH91_31930</name>
</gene>